<name>A0A819TVK1_9BILA</name>
<dbReference type="AlphaFoldDB" id="A0A819TVK1"/>
<feature type="compositionally biased region" description="Low complexity" evidence="1">
    <location>
        <begin position="11"/>
        <end position="55"/>
    </location>
</feature>
<protein>
    <recommendedName>
        <fullName evidence="2">MULE transposase domain-containing protein</fullName>
    </recommendedName>
</protein>
<evidence type="ECO:0000313" key="5">
    <source>
        <dbReference type="Proteomes" id="UP000663836"/>
    </source>
</evidence>
<feature type="region of interest" description="Disordered" evidence="1">
    <location>
        <begin position="1"/>
        <end position="61"/>
    </location>
</feature>
<dbReference type="Proteomes" id="UP000663836">
    <property type="component" value="Unassembled WGS sequence"/>
</dbReference>
<sequence length="348" mass="38933">MTSQAIMMTDETSSLSSSSTESSSSSSSSFSSYSTESSLSSSSSSTECSSSSLSSAKPVITKTTSNKRKLIKVTNHSHLPNPAELEVRNLREKMRQRAESEILPLQIIAEQEMRNALLTAEALAVLPGVTNIGHNLVHNRRKMIPPIPQSSSFLIPDLYTKDYHNKERLLLHDSDDPKFQINVSGNVRSAGRLLVWSTDVQLNLLFDSQKLHMDGTFCTAPPNFDQVFIIQAISHGTCVPVVYALPPDRKATTYIHLFHILFSEAKRFNKKFDPLLIMTDFEPGIAKAIRLEFTEKTVQKRCFFHFSQAVYKNVQSLGLSSTYLDNIMIRSVIRQIMALALVPEQYVP</sequence>
<evidence type="ECO:0000313" key="4">
    <source>
        <dbReference type="EMBL" id="CAF4084362.1"/>
    </source>
</evidence>
<reference evidence="4" key="1">
    <citation type="submission" date="2021-02" db="EMBL/GenBank/DDBJ databases">
        <authorList>
            <person name="Nowell W R."/>
        </authorList>
    </citation>
    <scope>NUCLEOTIDE SEQUENCE</scope>
</reference>
<gene>
    <name evidence="4" type="ORF">JBS370_LOCUS30887</name>
    <name evidence="3" type="ORF">ZHD862_LOCUS34468</name>
</gene>
<dbReference type="EMBL" id="CAJNOT010004462">
    <property type="protein sequence ID" value="CAF1433124.1"/>
    <property type="molecule type" value="Genomic_DNA"/>
</dbReference>
<evidence type="ECO:0000259" key="2">
    <source>
        <dbReference type="Pfam" id="PF10551"/>
    </source>
</evidence>
<evidence type="ECO:0000313" key="3">
    <source>
        <dbReference type="EMBL" id="CAF1433124.1"/>
    </source>
</evidence>
<proteinExistence type="predicted"/>
<comment type="caution">
    <text evidence="4">The sequence shown here is derived from an EMBL/GenBank/DDBJ whole genome shotgun (WGS) entry which is preliminary data.</text>
</comment>
<evidence type="ECO:0000256" key="1">
    <source>
        <dbReference type="SAM" id="MobiDB-lite"/>
    </source>
</evidence>
<dbReference type="InterPro" id="IPR018289">
    <property type="entry name" value="MULE_transposase_dom"/>
</dbReference>
<dbReference type="Proteomes" id="UP000663864">
    <property type="component" value="Unassembled WGS sequence"/>
</dbReference>
<dbReference type="EMBL" id="CAJOBD010007341">
    <property type="protein sequence ID" value="CAF4084362.1"/>
    <property type="molecule type" value="Genomic_DNA"/>
</dbReference>
<accession>A0A819TVK1</accession>
<dbReference type="Pfam" id="PF10551">
    <property type="entry name" value="MULE"/>
    <property type="match status" value="1"/>
</dbReference>
<feature type="domain" description="MULE transposase" evidence="2">
    <location>
        <begin position="211"/>
        <end position="308"/>
    </location>
</feature>
<organism evidence="4 5">
    <name type="scientific">Rotaria sordida</name>
    <dbReference type="NCBI Taxonomy" id="392033"/>
    <lineage>
        <taxon>Eukaryota</taxon>
        <taxon>Metazoa</taxon>
        <taxon>Spiralia</taxon>
        <taxon>Gnathifera</taxon>
        <taxon>Rotifera</taxon>
        <taxon>Eurotatoria</taxon>
        <taxon>Bdelloidea</taxon>
        <taxon>Philodinida</taxon>
        <taxon>Philodinidae</taxon>
        <taxon>Rotaria</taxon>
    </lineage>
</organism>